<name>A0ABU6RI63_9FABA</name>
<sequence length="78" mass="8200">MMFKCGGGEEELAELADLVSSGSSGELGDDEGNENFQLTVLKGDRRACYGCGRSARDDDEEDPNGGGEEHRAATDVTA</sequence>
<organism evidence="2 3">
    <name type="scientific">Stylosanthes scabra</name>
    <dbReference type="NCBI Taxonomy" id="79078"/>
    <lineage>
        <taxon>Eukaryota</taxon>
        <taxon>Viridiplantae</taxon>
        <taxon>Streptophyta</taxon>
        <taxon>Embryophyta</taxon>
        <taxon>Tracheophyta</taxon>
        <taxon>Spermatophyta</taxon>
        <taxon>Magnoliopsida</taxon>
        <taxon>eudicotyledons</taxon>
        <taxon>Gunneridae</taxon>
        <taxon>Pentapetalae</taxon>
        <taxon>rosids</taxon>
        <taxon>fabids</taxon>
        <taxon>Fabales</taxon>
        <taxon>Fabaceae</taxon>
        <taxon>Papilionoideae</taxon>
        <taxon>50 kb inversion clade</taxon>
        <taxon>dalbergioids sensu lato</taxon>
        <taxon>Dalbergieae</taxon>
        <taxon>Pterocarpus clade</taxon>
        <taxon>Stylosanthes</taxon>
    </lineage>
</organism>
<proteinExistence type="predicted"/>
<accession>A0ABU6RI63</accession>
<evidence type="ECO:0000313" key="2">
    <source>
        <dbReference type="EMBL" id="MED6123496.1"/>
    </source>
</evidence>
<protein>
    <submittedName>
        <fullName evidence="2">Uncharacterized protein</fullName>
    </submittedName>
</protein>
<feature type="compositionally biased region" description="Basic and acidic residues" evidence="1">
    <location>
        <begin position="67"/>
        <end position="78"/>
    </location>
</feature>
<feature type="region of interest" description="Disordered" evidence="1">
    <location>
        <begin position="53"/>
        <end position="78"/>
    </location>
</feature>
<evidence type="ECO:0000256" key="1">
    <source>
        <dbReference type="SAM" id="MobiDB-lite"/>
    </source>
</evidence>
<comment type="caution">
    <text evidence="2">The sequence shown here is derived from an EMBL/GenBank/DDBJ whole genome shotgun (WGS) entry which is preliminary data.</text>
</comment>
<dbReference type="Proteomes" id="UP001341840">
    <property type="component" value="Unassembled WGS sequence"/>
</dbReference>
<dbReference type="EMBL" id="JASCZI010030544">
    <property type="protein sequence ID" value="MED6123496.1"/>
    <property type="molecule type" value="Genomic_DNA"/>
</dbReference>
<reference evidence="2 3" key="1">
    <citation type="journal article" date="2023" name="Plants (Basel)">
        <title>Bridging the Gap: Combining Genomics and Transcriptomics Approaches to Understand Stylosanthes scabra, an Orphan Legume from the Brazilian Caatinga.</title>
        <authorList>
            <person name="Ferreira-Neto J.R.C."/>
            <person name="da Silva M.D."/>
            <person name="Binneck E."/>
            <person name="de Melo N.F."/>
            <person name="da Silva R.H."/>
            <person name="de Melo A.L.T.M."/>
            <person name="Pandolfi V."/>
            <person name="Bustamante F.O."/>
            <person name="Brasileiro-Vidal A.C."/>
            <person name="Benko-Iseppon A.M."/>
        </authorList>
    </citation>
    <scope>NUCLEOTIDE SEQUENCE [LARGE SCALE GENOMIC DNA]</scope>
    <source>
        <tissue evidence="2">Leaves</tissue>
    </source>
</reference>
<gene>
    <name evidence="2" type="ORF">PIB30_049717</name>
</gene>
<evidence type="ECO:0000313" key="3">
    <source>
        <dbReference type="Proteomes" id="UP001341840"/>
    </source>
</evidence>
<keyword evidence="3" id="KW-1185">Reference proteome</keyword>